<dbReference type="Proteomes" id="UP000179807">
    <property type="component" value="Unassembled WGS sequence"/>
</dbReference>
<feature type="binding site" evidence="5">
    <location>
        <position position="85"/>
    </location>
    <ligand>
        <name>Zn(2+)</name>
        <dbReference type="ChEBI" id="CHEBI:29105"/>
    </ligand>
</feature>
<feature type="transmembrane region" description="Helical" evidence="6">
    <location>
        <begin position="98"/>
        <end position="117"/>
    </location>
</feature>
<evidence type="ECO:0000256" key="2">
    <source>
        <dbReference type="ARBA" id="ARBA00022692"/>
    </source>
</evidence>
<organism evidence="7 8">
    <name type="scientific">Tritrichomonas foetus</name>
    <dbReference type="NCBI Taxonomy" id="1144522"/>
    <lineage>
        <taxon>Eukaryota</taxon>
        <taxon>Metamonada</taxon>
        <taxon>Parabasalia</taxon>
        <taxon>Tritrichomonadida</taxon>
        <taxon>Tritrichomonadidae</taxon>
        <taxon>Tritrichomonas</taxon>
    </lineage>
</organism>
<dbReference type="GeneID" id="94835496"/>
<dbReference type="PANTHER" id="PTHR20855">
    <property type="entry name" value="ADIPOR/PROGESTIN RECEPTOR-RELATED"/>
    <property type="match status" value="1"/>
</dbReference>
<evidence type="ECO:0000313" key="7">
    <source>
        <dbReference type="EMBL" id="OHT11038.1"/>
    </source>
</evidence>
<name>A0A1J4KMV9_9EUKA</name>
<feature type="binding site" evidence="5">
    <location>
        <position position="210"/>
    </location>
    <ligand>
        <name>Zn(2+)</name>
        <dbReference type="ChEBI" id="CHEBI:29105"/>
    </ligand>
</feature>
<evidence type="ECO:0000256" key="1">
    <source>
        <dbReference type="ARBA" id="ARBA00004141"/>
    </source>
</evidence>
<keyword evidence="5" id="KW-0479">Metal-binding</keyword>
<feature type="transmembrane region" description="Helical" evidence="6">
    <location>
        <begin position="64"/>
        <end position="86"/>
    </location>
</feature>
<feature type="transmembrane region" description="Helical" evidence="6">
    <location>
        <begin position="204"/>
        <end position="225"/>
    </location>
</feature>
<evidence type="ECO:0000256" key="5">
    <source>
        <dbReference type="PIRSR" id="PIRSR604254-1"/>
    </source>
</evidence>
<protein>
    <submittedName>
        <fullName evidence="7">Hemolysin-3 like protein</fullName>
    </submittedName>
</protein>
<feature type="transmembrane region" description="Helical" evidence="6">
    <location>
        <begin position="154"/>
        <end position="173"/>
    </location>
</feature>
<dbReference type="InterPro" id="IPR004254">
    <property type="entry name" value="AdipoR/HlyIII-related"/>
</dbReference>
<keyword evidence="4 6" id="KW-0472">Membrane</keyword>
<reference evidence="7" key="1">
    <citation type="submission" date="2016-10" db="EMBL/GenBank/DDBJ databases">
        <authorList>
            <person name="Benchimol M."/>
            <person name="Almeida L.G."/>
            <person name="Vasconcelos A.T."/>
            <person name="Perreira-Neves A."/>
            <person name="Rosa I.A."/>
            <person name="Tasca T."/>
            <person name="Bogo M.R."/>
            <person name="de Souza W."/>
        </authorList>
    </citation>
    <scope>NUCLEOTIDE SEQUENCE [LARGE SCALE GENOMIC DNA]</scope>
    <source>
        <strain evidence="7">K</strain>
    </source>
</reference>
<proteinExistence type="predicted"/>
<keyword evidence="2 6" id="KW-0812">Transmembrane</keyword>
<dbReference type="Pfam" id="PF03006">
    <property type="entry name" value="HlyIII"/>
    <property type="match status" value="1"/>
</dbReference>
<dbReference type="RefSeq" id="XP_068364174.1">
    <property type="nucleotide sequence ID" value="XM_068500792.1"/>
</dbReference>
<dbReference type="EMBL" id="MLAK01000595">
    <property type="protein sequence ID" value="OHT11038.1"/>
    <property type="molecule type" value="Genomic_DNA"/>
</dbReference>
<keyword evidence="8" id="KW-1185">Reference proteome</keyword>
<accession>A0A1J4KMV9</accession>
<evidence type="ECO:0000313" key="8">
    <source>
        <dbReference type="Proteomes" id="UP000179807"/>
    </source>
</evidence>
<evidence type="ECO:0000256" key="4">
    <source>
        <dbReference type="ARBA" id="ARBA00023136"/>
    </source>
</evidence>
<dbReference type="PANTHER" id="PTHR20855:SF3">
    <property type="entry name" value="LD03007P"/>
    <property type="match status" value="1"/>
</dbReference>
<sequence>MNYFFQITPSTMNGLFVPMKDLPEWADGEETLNGFTHAPGILISLFTLYNLYQKSAKSGDKYKVISFMIFGLSLLNLYIVSTIYHFAQSPGFKMFMRYFDHISIFFVIAGSYTPFTLTVLRPTCGWYVFAAIWIIAFIGITFKILRFDDFEEYSVFYFIGMGSVSFLSAKQLYTKLNRDCLFYLILGGLSYLSGTFFYVKTVQYAHAIWHLFVLGGSSCHFLSIVNNL</sequence>
<dbReference type="GO" id="GO:0016020">
    <property type="term" value="C:membrane"/>
    <property type="evidence" value="ECO:0007669"/>
    <property type="project" value="UniProtKB-SubCell"/>
</dbReference>
<dbReference type="VEuPathDB" id="TrichDB:TRFO_19437"/>
<evidence type="ECO:0000256" key="6">
    <source>
        <dbReference type="SAM" id="Phobius"/>
    </source>
</evidence>
<gene>
    <name evidence="7" type="primary">yplQ</name>
    <name evidence="7" type="ORF">TRFO_19437</name>
</gene>
<comment type="caution">
    <text evidence="7">The sequence shown here is derived from an EMBL/GenBank/DDBJ whole genome shotgun (WGS) entry which is preliminary data.</text>
</comment>
<keyword evidence="5" id="KW-0862">Zinc</keyword>
<feature type="transmembrane region" description="Helical" evidence="6">
    <location>
        <begin position="180"/>
        <end position="198"/>
    </location>
</feature>
<dbReference type="OrthoDB" id="186812at2759"/>
<dbReference type="AlphaFoldDB" id="A0A1J4KMV9"/>
<feature type="transmembrane region" description="Helical" evidence="6">
    <location>
        <begin position="124"/>
        <end position="142"/>
    </location>
</feature>
<feature type="transmembrane region" description="Helical" evidence="6">
    <location>
        <begin position="34"/>
        <end position="52"/>
    </location>
</feature>
<dbReference type="GO" id="GO:0046872">
    <property type="term" value="F:metal ion binding"/>
    <property type="evidence" value="ECO:0007669"/>
    <property type="project" value="UniProtKB-KW"/>
</dbReference>
<evidence type="ECO:0000256" key="3">
    <source>
        <dbReference type="ARBA" id="ARBA00022989"/>
    </source>
</evidence>
<keyword evidence="3 6" id="KW-1133">Transmembrane helix</keyword>
<comment type="subcellular location">
    <subcellularLocation>
        <location evidence="1">Membrane</location>
        <topology evidence="1">Multi-pass membrane protein</topology>
    </subcellularLocation>
</comment>
<feature type="binding site" evidence="5">
    <location>
        <position position="206"/>
    </location>
    <ligand>
        <name>Zn(2+)</name>
        <dbReference type="ChEBI" id="CHEBI:29105"/>
    </ligand>
</feature>